<accession>A0AAV2FGP7</accession>
<name>A0AAV2FGP7_9ROSI</name>
<feature type="region of interest" description="Disordered" evidence="1">
    <location>
        <begin position="1"/>
        <end position="65"/>
    </location>
</feature>
<evidence type="ECO:0000313" key="2">
    <source>
        <dbReference type="EMBL" id="CAL1397194.1"/>
    </source>
</evidence>
<organism evidence="2 3">
    <name type="scientific">Linum trigynum</name>
    <dbReference type="NCBI Taxonomy" id="586398"/>
    <lineage>
        <taxon>Eukaryota</taxon>
        <taxon>Viridiplantae</taxon>
        <taxon>Streptophyta</taxon>
        <taxon>Embryophyta</taxon>
        <taxon>Tracheophyta</taxon>
        <taxon>Spermatophyta</taxon>
        <taxon>Magnoliopsida</taxon>
        <taxon>eudicotyledons</taxon>
        <taxon>Gunneridae</taxon>
        <taxon>Pentapetalae</taxon>
        <taxon>rosids</taxon>
        <taxon>fabids</taxon>
        <taxon>Malpighiales</taxon>
        <taxon>Linaceae</taxon>
        <taxon>Linum</taxon>
    </lineage>
</organism>
<dbReference type="EMBL" id="OZ034819">
    <property type="protein sequence ID" value="CAL1397194.1"/>
    <property type="molecule type" value="Genomic_DNA"/>
</dbReference>
<evidence type="ECO:0000256" key="1">
    <source>
        <dbReference type="SAM" id="MobiDB-lite"/>
    </source>
</evidence>
<protein>
    <submittedName>
        <fullName evidence="2">Uncharacterized protein</fullName>
    </submittedName>
</protein>
<gene>
    <name evidence="2" type="ORF">LTRI10_LOCUS37513</name>
</gene>
<dbReference type="Proteomes" id="UP001497516">
    <property type="component" value="Chromosome 6"/>
</dbReference>
<keyword evidence="3" id="KW-1185">Reference proteome</keyword>
<dbReference type="AlphaFoldDB" id="A0AAV2FGP7"/>
<reference evidence="2 3" key="1">
    <citation type="submission" date="2024-04" db="EMBL/GenBank/DDBJ databases">
        <authorList>
            <person name="Fracassetti M."/>
        </authorList>
    </citation>
    <scope>NUCLEOTIDE SEQUENCE [LARGE SCALE GENOMIC DNA]</scope>
</reference>
<proteinExistence type="predicted"/>
<sequence length="79" mass="8938">MTLPLASLGGRADSHLRRPPYPGSHRRSGTPSLFMSTFPLPVPVAAPPRRRPTRNSESFFASANRKRQLQDIWDLWIRG</sequence>
<evidence type="ECO:0000313" key="3">
    <source>
        <dbReference type="Proteomes" id="UP001497516"/>
    </source>
</evidence>